<gene>
    <name evidence="3" type="ORF">M9R61_15435</name>
</gene>
<sequence length="68" mass="7950">MELLDPNKLKEYLPISGTHLKPTSLAHRIRFMKSFFRWSHEEGYLSKNPTSKNQGREANTQVFNRTGD</sequence>
<keyword evidence="4" id="KW-1185">Reference proteome</keyword>
<accession>A0A9X3LB21</accession>
<comment type="caution">
    <text evidence="3">The sequence shown here is derived from an EMBL/GenBank/DDBJ whole genome shotgun (WGS) entry which is preliminary data.</text>
</comment>
<dbReference type="EMBL" id="JAMKBI010000012">
    <property type="protein sequence ID" value="MCZ8534695.1"/>
    <property type="molecule type" value="Genomic_DNA"/>
</dbReference>
<dbReference type="Proteomes" id="UP001152172">
    <property type="component" value="Unassembled WGS sequence"/>
</dbReference>
<dbReference type="RefSeq" id="WP_269922809.1">
    <property type="nucleotide sequence ID" value="NZ_JAMKBI010000012.1"/>
</dbReference>
<evidence type="ECO:0000256" key="2">
    <source>
        <dbReference type="SAM" id="MobiDB-lite"/>
    </source>
</evidence>
<evidence type="ECO:0000313" key="3">
    <source>
        <dbReference type="EMBL" id="MCZ8534695.1"/>
    </source>
</evidence>
<keyword evidence="1" id="KW-0238">DNA-binding</keyword>
<dbReference type="InterPro" id="IPR010998">
    <property type="entry name" value="Integrase_recombinase_N"/>
</dbReference>
<dbReference type="Gene3D" id="1.10.150.130">
    <property type="match status" value="1"/>
</dbReference>
<name>A0A9X3LB21_9BACI</name>
<feature type="compositionally biased region" description="Polar residues" evidence="2">
    <location>
        <begin position="47"/>
        <end position="68"/>
    </location>
</feature>
<organism evidence="3 4">
    <name type="scientific">Psychrobacillus psychrodurans</name>
    <dbReference type="NCBI Taxonomy" id="126157"/>
    <lineage>
        <taxon>Bacteria</taxon>
        <taxon>Bacillati</taxon>
        <taxon>Bacillota</taxon>
        <taxon>Bacilli</taxon>
        <taxon>Bacillales</taxon>
        <taxon>Bacillaceae</taxon>
        <taxon>Psychrobacillus</taxon>
    </lineage>
</organism>
<evidence type="ECO:0000313" key="4">
    <source>
        <dbReference type="Proteomes" id="UP001152172"/>
    </source>
</evidence>
<reference evidence="3" key="1">
    <citation type="submission" date="2022-05" db="EMBL/GenBank/DDBJ databases">
        <authorList>
            <person name="Colautti A."/>
            <person name="Iacumin L."/>
        </authorList>
    </citation>
    <scope>NUCLEOTIDE SEQUENCE</scope>
    <source>
        <strain evidence="3">DSM 30747</strain>
    </source>
</reference>
<proteinExistence type="predicted"/>
<dbReference type="SUPFAM" id="SSF47823">
    <property type="entry name" value="lambda integrase-like, N-terminal domain"/>
    <property type="match status" value="1"/>
</dbReference>
<protein>
    <submittedName>
        <fullName evidence="3">Uncharacterized protein</fullName>
    </submittedName>
</protein>
<feature type="region of interest" description="Disordered" evidence="2">
    <location>
        <begin position="45"/>
        <end position="68"/>
    </location>
</feature>
<dbReference type="GO" id="GO:0003677">
    <property type="term" value="F:DNA binding"/>
    <property type="evidence" value="ECO:0007669"/>
    <property type="project" value="UniProtKB-KW"/>
</dbReference>
<evidence type="ECO:0000256" key="1">
    <source>
        <dbReference type="ARBA" id="ARBA00023125"/>
    </source>
</evidence>
<dbReference type="AlphaFoldDB" id="A0A9X3LB21"/>